<dbReference type="RefSeq" id="WP_377359717.1">
    <property type="nucleotide sequence ID" value="NZ_JBHTCM010000012.1"/>
</dbReference>
<proteinExistence type="predicted"/>
<dbReference type="EMBL" id="JBHTCM010000012">
    <property type="protein sequence ID" value="MFC7334140.1"/>
    <property type="molecule type" value="Genomic_DNA"/>
</dbReference>
<keyword evidence="3" id="KW-1185">Reference proteome</keyword>
<feature type="compositionally biased region" description="Basic and acidic residues" evidence="1">
    <location>
        <begin position="198"/>
        <end position="223"/>
    </location>
</feature>
<comment type="caution">
    <text evidence="2">The sequence shown here is derived from an EMBL/GenBank/DDBJ whole genome shotgun (WGS) entry which is preliminary data.</text>
</comment>
<accession>A0ABW2KYT5</accession>
<name>A0ABW2KYT5_9PROT</name>
<sequence>MGSGIIAILQFGLFTFVASVAANIVLAVAGYLWAAVIEQTGGVEPARQRIARYSRLALGFQNRLEARKNAAAGSASSLFGAERQEKQLRSRLRELETAQHRFVRVVGQELLPNRCYEAMAINSSVTHQVRRGERHPFYDSSWARAVPVHIWAQNEEEATAEFERVFPKTVGFKILSMMPLGADGRPATRSMVPPPKAADARAAADTRATDTRGTDIRTAEPRAAETGVAA</sequence>
<dbReference type="Proteomes" id="UP001596456">
    <property type="component" value="Unassembled WGS sequence"/>
</dbReference>
<feature type="region of interest" description="Disordered" evidence="1">
    <location>
        <begin position="185"/>
        <end position="230"/>
    </location>
</feature>
<evidence type="ECO:0000256" key="1">
    <source>
        <dbReference type="SAM" id="MobiDB-lite"/>
    </source>
</evidence>
<protein>
    <submittedName>
        <fullName evidence="2">Uncharacterized protein</fullName>
    </submittedName>
</protein>
<evidence type="ECO:0000313" key="3">
    <source>
        <dbReference type="Proteomes" id="UP001596456"/>
    </source>
</evidence>
<reference evidence="3" key="1">
    <citation type="journal article" date="2019" name="Int. J. Syst. Evol. Microbiol.">
        <title>The Global Catalogue of Microorganisms (GCM) 10K type strain sequencing project: providing services to taxonomists for standard genome sequencing and annotation.</title>
        <authorList>
            <consortium name="The Broad Institute Genomics Platform"/>
            <consortium name="The Broad Institute Genome Sequencing Center for Infectious Disease"/>
            <person name="Wu L."/>
            <person name="Ma J."/>
        </authorList>
    </citation>
    <scope>NUCLEOTIDE SEQUENCE [LARGE SCALE GENOMIC DNA]</scope>
    <source>
        <strain evidence="3">CGMCC 1.16275</strain>
    </source>
</reference>
<evidence type="ECO:0000313" key="2">
    <source>
        <dbReference type="EMBL" id="MFC7334140.1"/>
    </source>
</evidence>
<gene>
    <name evidence="2" type="ORF">ACFQPS_13290</name>
</gene>
<organism evidence="2 3">
    <name type="scientific">Rhodocista pekingensis</name>
    <dbReference type="NCBI Taxonomy" id="201185"/>
    <lineage>
        <taxon>Bacteria</taxon>
        <taxon>Pseudomonadati</taxon>
        <taxon>Pseudomonadota</taxon>
        <taxon>Alphaproteobacteria</taxon>
        <taxon>Rhodospirillales</taxon>
        <taxon>Azospirillaceae</taxon>
        <taxon>Rhodocista</taxon>
    </lineage>
</organism>